<evidence type="ECO:0000256" key="8">
    <source>
        <dbReference type="ARBA" id="ARBA00038436"/>
    </source>
</evidence>
<evidence type="ECO:0000256" key="3">
    <source>
        <dbReference type="ARBA" id="ARBA00022475"/>
    </source>
</evidence>
<evidence type="ECO:0000256" key="6">
    <source>
        <dbReference type="ARBA" id="ARBA00022989"/>
    </source>
</evidence>
<dbReference type="AlphaFoldDB" id="A0A6A8AC79"/>
<keyword evidence="2 9" id="KW-0813">Transport</keyword>
<evidence type="ECO:0000256" key="2">
    <source>
        <dbReference type="ARBA" id="ARBA00022448"/>
    </source>
</evidence>
<gene>
    <name evidence="11" type="ORF">GAO09_22265</name>
</gene>
<sequence length="179" mass="20219">MAALLRLSSLIDRLSEIIGKFSGYLVLFCCLISAGNALIRYTFNISSNGWLEIQWYLFAFIVLMGASHTLRLNEHVRVDLIYGAVSERKRLWIDVIGLTLFLLPACIYLAWICWPFFWLSWVQGEESSNAGGLIRWPVKLTIFAGFALLVLQGLSELIKRIAALMGQAAVDTTYEKPLQ</sequence>
<feature type="domain" description="Tripartite ATP-independent periplasmic transporters DctQ component" evidence="10">
    <location>
        <begin position="30"/>
        <end position="161"/>
    </location>
</feature>
<dbReference type="EMBL" id="WIXI01000049">
    <property type="protein sequence ID" value="MQY48762.1"/>
    <property type="molecule type" value="Genomic_DNA"/>
</dbReference>
<comment type="caution">
    <text evidence="11">The sequence shown here is derived from an EMBL/GenBank/DDBJ whole genome shotgun (WGS) entry which is preliminary data.</text>
</comment>
<comment type="subunit">
    <text evidence="9">The complex comprises the extracytoplasmic solute receptor protein and the two transmembrane proteins.</text>
</comment>
<keyword evidence="5 9" id="KW-0812">Transmembrane</keyword>
<proteinExistence type="inferred from homology"/>
<evidence type="ECO:0000313" key="11">
    <source>
        <dbReference type="EMBL" id="MQY48762.1"/>
    </source>
</evidence>
<evidence type="ECO:0000256" key="4">
    <source>
        <dbReference type="ARBA" id="ARBA00022519"/>
    </source>
</evidence>
<feature type="transmembrane region" description="Helical" evidence="9">
    <location>
        <begin position="21"/>
        <end position="41"/>
    </location>
</feature>
<dbReference type="PANTHER" id="PTHR35011:SF4">
    <property type="entry name" value="SLL1102 PROTEIN"/>
    <property type="match status" value="1"/>
</dbReference>
<organism evidence="11 12">
    <name type="scientific">Endobacterium cereale</name>
    <dbReference type="NCBI Taxonomy" id="2663029"/>
    <lineage>
        <taxon>Bacteria</taxon>
        <taxon>Pseudomonadati</taxon>
        <taxon>Pseudomonadota</taxon>
        <taxon>Alphaproteobacteria</taxon>
        <taxon>Hyphomicrobiales</taxon>
        <taxon>Rhizobiaceae</taxon>
        <taxon>Endobacterium</taxon>
    </lineage>
</organism>
<evidence type="ECO:0000313" key="12">
    <source>
        <dbReference type="Proteomes" id="UP000435138"/>
    </source>
</evidence>
<dbReference type="PANTHER" id="PTHR35011">
    <property type="entry name" value="2,3-DIKETO-L-GULONATE TRAP TRANSPORTER SMALL PERMEASE PROTEIN YIAM"/>
    <property type="match status" value="1"/>
</dbReference>
<dbReference type="InterPro" id="IPR055348">
    <property type="entry name" value="DctQ"/>
</dbReference>
<keyword evidence="4 9" id="KW-0997">Cell inner membrane</keyword>
<comment type="subcellular location">
    <subcellularLocation>
        <location evidence="1 9">Cell inner membrane</location>
        <topology evidence="1 9">Multi-pass membrane protein</topology>
    </subcellularLocation>
</comment>
<evidence type="ECO:0000256" key="9">
    <source>
        <dbReference type="RuleBase" id="RU369079"/>
    </source>
</evidence>
<evidence type="ECO:0000256" key="7">
    <source>
        <dbReference type="ARBA" id="ARBA00023136"/>
    </source>
</evidence>
<feature type="transmembrane region" description="Helical" evidence="9">
    <location>
        <begin position="133"/>
        <end position="151"/>
    </location>
</feature>
<dbReference type="GO" id="GO:0005886">
    <property type="term" value="C:plasma membrane"/>
    <property type="evidence" value="ECO:0007669"/>
    <property type="project" value="UniProtKB-SubCell"/>
</dbReference>
<keyword evidence="6 9" id="KW-1133">Transmembrane helix</keyword>
<keyword evidence="12" id="KW-1185">Reference proteome</keyword>
<dbReference type="Pfam" id="PF04290">
    <property type="entry name" value="DctQ"/>
    <property type="match status" value="1"/>
</dbReference>
<feature type="transmembrane region" description="Helical" evidence="9">
    <location>
        <begin position="53"/>
        <end position="70"/>
    </location>
</feature>
<evidence type="ECO:0000259" key="10">
    <source>
        <dbReference type="Pfam" id="PF04290"/>
    </source>
</evidence>
<keyword evidence="7 9" id="KW-0472">Membrane</keyword>
<dbReference type="RefSeq" id="WP_153357771.1">
    <property type="nucleotide sequence ID" value="NZ_JAYKOO010000004.1"/>
</dbReference>
<dbReference type="InterPro" id="IPR007387">
    <property type="entry name" value="TRAP_DctQ"/>
</dbReference>
<accession>A0A6A8AC79</accession>
<comment type="similarity">
    <text evidence="8 9">Belongs to the TRAP transporter small permease family.</text>
</comment>
<keyword evidence="3" id="KW-1003">Cell membrane</keyword>
<dbReference type="Proteomes" id="UP000435138">
    <property type="component" value="Unassembled WGS sequence"/>
</dbReference>
<dbReference type="GO" id="GO:0022857">
    <property type="term" value="F:transmembrane transporter activity"/>
    <property type="evidence" value="ECO:0007669"/>
    <property type="project" value="UniProtKB-UniRule"/>
</dbReference>
<feature type="transmembrane region" description="Helical" evidence="9">
    <location>
        <begin position="91"/>
        <end position="121"/>
    </location>
</feature>
<name>A0A6A8AC79_9HYPH</name>
<evidence type="ECO:0000256" key="1">
    <source>
        <dbReference type="ARBA" id="ARBA00004429"/>
    </source>
</evidence>
<protein>
    <recommendedName>
        <fullName evidence="9">TRAP transporter small permease protein</fullName>
    </recommendedName>
</protein>
<evidence type="ECO:0000256" key="5">
    <source>
        <dbReference type="ARBA" id="ARBA00022692"/>
    </source>
</evidence>
<reference evidence="11 12" key="1">
    <citation type="submission" date="2019-11" db="EMBL/GenBank/DDBJ databases">
        <title>Genome analysis of Rhizobacterium cereale a novel genus and species isolated from maize roots in North Spain.</title>
        <authorList>
            <person name="Menendez E."/>
            <person name="Flores-Felix J.D."/>
            <person name="Ramirez-Bahena M.-H."/>
            <person name="Igual J.M."/>
            <person name="Garcia-Fraile P."/>
            <person name="Peix A."/>
            <person name="Velazquez E."/>
        </authorList>
    </citation>
    <scope>NUCLEOTIDE SEQUENCE [LARGE SCALE GENOMIC DNA]</scope>
    <source>
        <strain evidence="11 12">RZME27</strain>
    </source>
</reference>
<comment type="function">
    <text evidence="9">Part of the tripartite ATP-independent periplasmic (TRAP) transport system.</text>
</comment>